<feature type="domain" description="HTH lysR-type" evidence="5">
    <location>
        <begin position="13"/>
        <end position="69"/>
    </location>
</feature>
<reference evidence="6 7" key="1">
    <citation type="journal article" date="2016" name="Front. Microbiol.">
        <title>Genomic Resource of Rice Seed Associated Bacteria.</title>
        <authorList>
            <person name="Midha S."/>
            <person name="Bansal K."/>
            <person name="Sharma S."/>
            <person name="Kumar N."/>
            <person name="Patil P.P."/>
            <person name="Chaudhry V."/>
            <person name="Patil P.B."/>
        </authorList>
    </citation>
    <scope>NUCLEOTIDE SEQUENCE [LARGE SCALE GENOMIC DNA]</scope>
    <source>
        <strain evidence="6 7">NS331</strain>
    </source>
</reference>
<dbReference type="EMBL" id="LDSL01000173">
    <property type="protein sequence ID" value="KTT14703.1"/>
    <property type="molecule type" value="Genomic_DNA"/>
</dbReference>
<protein>
    <submittedName>
        <fullName evidence="6">Transcriptional regulator</fullName>
    </submittedName>
</protein>
<accession>A0A147GMB6</accession>
<evidence type="ECO:0000256" key="1">
    <source>
        <dbReference type="ARBA" id="ARBA00009437"/>
    </source>
</evidence>
<organism evidence="6 7">
    <name type="scientific">Pseudacidovorax intermedius</name>
    <dbReference type="NCBI Taxonomy" id="433924"/>
    <lineage>
        <taxon>Bacteria</taxon>
        <taxon>Pseudomonadati</taxon>
        <taxon>Pseudomonadota</taxon>
        <taxon>Betaproteobacteria</taxon>
        <taxon>Burkholderiales</taxon>
        <taxon>Comamonadaceae</taxon>
        <taxon>Pseudacidovorax</taxon>
    </lineage>
</organism>
<dbReference type="GO" id="GO:0003677">
    <property type="term" value="F:DNA binding"/>
    <property type="evidence" value="ECO:0007669"/>
    <property type="project" value="UniProtKB-KW"/>
</dbReference>
<keyword evidence="2" id="KW-0805">Transcription regulation</keyword>
<keyword evidence="7" id="KW-1185">Reference proteome</keyword>
<dbReference type="OrthoDB" id="8675247at2"/>
<dbReference type="PROSITE" id="PS50931">
    <property type="entry name" value="HTH_LYSR"/>
    <property type="match status" value="1"/>
</dbReference>
<evidence type="ECO:0000259" key="5">
    <source>
        <dbReference type="PROSITE" id="PS50931"/>
    </source>
</evidence>
<keyword evidence="4" id="KW-0804">Transcription</keyword>
<dbReference type="PANTHER" id="PTHR30419">
    <property type="entry name" value="HTH-TYPE TRANSCRIPTIONAL REGULATOR YBHD"/>
    <property type="match status" value="1"/>
</dbReference>
<dbReference type="InterPro" id="IPR050950">
    <property type="entry name" value="HTH-type_LysR_regulators"/>
</dbReference>
<dbReference type="GO" id="GO:0003700">
    <property type="term" value="F:DNA-binding transcription factor activity"/>
    <property type="evidence" value="ECO:0007669"/>
    <property type="project" value="InterPro"/>
</dbReference>
<dbReference type="Pfam" id="PF03466">
    <property type="entry name" value="LysR_substrate"/>
    <property type="match status" value="1"/>
</dbReference>
<keyword evidence="3" id="KW-0238">DNA-binding</keyword>
<dbReference type="InterPro" id="IPR036390">
    <property type="entry name" value="WH_DNA-bd_sf"/>
</dbReference>
<dbReference type="InterPro" id="IPR005119">
    <property type="entry name" value="LysR_subst-bd"/>
</dbReference>
<dbReference type="Gene3D" id="3.40.190.290">
    <property type="match status" value="1"/>
</dbReference>
<dbReference type="Pfam" id="PF00126">
    <property type="entry name" value="HTH_1"/>
    <property type="match status" value="1"/>
</dbReference>
<dbReference type="AlphaFoldDB" id="A0A147GMB6"/>
<comment type="similarity">
    <text evidence="1">Belongs to the LysR transcriptional regulatory family.</text>
</comment>
<evidence type="ECO:0000256" key="4">
    <source>
        <dbReference type="ARBA" id="ARBA00023163"/>
    </source>
</evidence>
<dbReference type="FunFam" id="1.10.10.10:FF:000001">
    <property type="entry name" value="LysR family transcriptional regulator"/>
    <property type="match status" value="1"/>
</dbReference>
<evidence type="ECO:0000313" key="7">
    <source>
        <dbReference type="Proteomes" id="UP000072741"/>
    </source>
</evidence>
<evidence type="ECO:0000313" key="6">
    <source>
        <dbReference type="EMBL" id="KTT14703.1"/>
    </source>
</evidence>
<dbReference type="SUPFAM" id="SSF53850">
    <property type="entry name" value="Periplasmic binding protein-like II"/>
    <property type="match status" value="1"/>
</dbReference>
<comment type="caution">
    <text evidence="6">The sequence shown here is derived from an EMBL/GenBank/DDBJ whole genome shotgun (WGS) entry which is preliminary data.</text>
</comment>
<evidence type="ECO:0000256" key="2">
    <source>
        <dbReference type="ARBA" id="ARBA00023015"/>
    </source>
</evidence>
<name>A0A147GMB6_9BURK</name>
<dbReference type="PRINTS" id="PR00039">
    <property type="entry name" value="HTHLYSR"/>
</dbReference>
<dbReference type="Proteomes" id="UP000072741">
    <property type="component" value="Unassembled WGS sequence"/>
</dbReference>
<dbReference type="GO" id="GO:0005829">
    <property type="term" value="C:cytosol"/>
    <property type="evidence" value="ECO:0007669"/>
    <property type="project" value="TreeGrafter"/>
</dbReference>
<dbReference type="SUPFAM" id="SSF46785">
    <property type="entry name" value="Winged helix' DNA-binding domain"/>
    <property type="match status" value="1"/>
</dbReference>
<evidence type="ECO:0000256" key="3">
    <source>
        <dbReference type="ARBA" id="ARBA00023125"/>
    </source>
</evidence>
<dbReference type="InterPro" id="IPR036388">
    <property type="entry name" value="WH-like_DNA-bd_sf"/>
</dbReference>
<proteinExistence type="inferred from homology"/>
<sequence>MLVQPSSSNLQALSLRQMRAFAAVARAGSFTAAARQVNLTQSAVSMLVQQLEETLGLQLFDRGQRVTLTEAGRQLLPLARRILDDLQQMVEGASDLRSLRTGLLRVVAPQMLACTWVAAVLGTFEAAHPEVGLRMADATADEVVGIVRRGEAELGVGPERPTGEDVARTFLMDVPIRLVCPVGHPLAQRKAVAWDELRYERWVIYSSEFNRHLERRLQAHDASLSLQTAAEVEYLTTALALVGVGTGLAAVPDYARLFAGNFGLRFIELQGPEMHRPYYLYQRRGLALSQPALAFVGLLLKHAAGG</sequence>
<dbReference type="InterPro" id="IPR000847">
    <property type="entry name" value="LysR_HTH_N"/>
</dbReference>
<dbReference type="RefSeq" id="WP_153013004.1">
    <property type="nucleotide sequence ID" value="NZ_LDSL01000173.1"/>
</dbReference>
<dbReference type="PANTHER" id="PTHR30419:SF30">
    <property type="entry name" value="LYSR FAMILY TRANSCRIPTIONAL REGULATOR"/>
    <property type="match status" value="1"/>
</dbReference>
<dbReference type="Gene3D" id="1.10.10.10">
    <property type="entry name" value="Winged helix-like DNA-binding domain superfamily/Winged helix DNA-binding domain"/>
    <property type="match status" value="1"/>
</dbReference>
<gene>
    <name evidence="6" type="ORF">NS331_22695</name>
</gene>
<dbReference type="PATRIC" id="fig|433924.3.peg.1660"/>